<keyword evidence="1" id="KW-0472">Membrane</keyword>
<dbReference type="Proteomes" id="UP000887565">
    <property type="component" value="Unplaced"/>
</dbReference>
<dbReference type="WBParaSite" id="nRc.2.0.1.t33531-RA">
    <property type="protein sequence ID" value="nRc.2.0.1.t33531-RA"/>
    <property type="gene ID" value="nRc.2.0.1.g33531"/>
</dbReference>
<protein>
    <submittedName>
        <fullName evidence="3">Uncharacterized protein</fullName>
    </submittedName>
</protein>
<dbReference type="AlphaFoldDB" id="A0A915K499"/>
<evidence type="ECO:0000313" key="2">
    <source>
        <dbReference type="Proteomes" id="UP000887565"/>
    </source>
</evidence>
<evidence type="ECO:0000256" key="1">
    <source>
        <dbReference type="SAM" id="Phobius"/>
    </source>
</evidence>
<organism evidence="2 3">
    <name type="scientific">Romanomermis culicivorax</name>
    <name type="common">Nematode worm</name>
    <dbReference type="NCBI Taxonomy" id="13658"/>
    <lineage>
        <taxon>Eukaryota</taxon>
        <taxon>Metazoa</taxon>
        <taxon>Ecdysozoa</taxon>
        <taxon>Nematoda</taxon>
        <taxon>Enoplea</taxon>
        <taxon>Dorylaimia</taxon>
        <taxon>Mermithida</taxon>
        <taxon>Mermithoidea</taxon>
        <taxon>Mermithidae</taxon>
        <taxon>Romanomermis</taxon>
    </lineage>
</organism>
<sequence length="127" mass="14498">MAVHHVDTTVMGRLGVKTPTNAFWAWLFSPTSFMLFDGFFVSRVAVFCHSWHKEAQSGKNRTDLKLEDFSAIMQSTTRSGNNPNLKVMAKAEQSTLGTKNLIVFASNNRTHCRRYLAFTQILFELRH</sequence>
<keyword evidence="1" id="KW-0812">Transmembrane</keyword>
<name>A0A915K499_ROMCU</name>
<keyword evidence="2" id="KW-1185">Reference proteome</keyword>
<proteinExistence type="predicted"/>
<feature type="transmembrane region" description="Helical" evidence="1">
    <location>
        <begin position="23"/>
        <end position="46"/>
    </location>
</feature>
<keyword evidence="1" id="KW-1133">Transmembrane helix</keyword>
<evidence type="ECO:0000313" key="3">
    <source>
        <dbReference type="WBParaSite" id="nRc.2.0.1.t33531-RA"/>
    </source>
</evidence>
<accession>A0A915K499</accession>
<reference evidence="3" key="1">
    <citation type="submission" date="2022-11" db="UniProtKB">
        <authorList>
            <consortium name="WormBaseParasite"/>
        </authorList>
    </citation>
    <scope>IDENTIFICATION</scope>
</reference>